<dbReference type="AlphaFoldDB" id="A0AAD8YIT5"/>
<dbReference type="Pfam" id="PF13191">
    <property type="entry name" value="AAA_16"/>
    <property type="match status" value="1"/>
</dbReference>
<reference evidence="2" key="1">
    <citation type="submission" date="2023-06" db="EMBL/GenBank/DDBJ databases">
        <title>Survivors Of The Sea: Transcriptome response of Skeletonema marinoi to long-term dormancy.</title>
        <authorList>
            <person name="Pinder M.I.M."/>
            <person name="Kourtchenko O."/>
            <person name="Robertson E.K."/>
            <person name="Larsson T."/>
            <person name="Maumus F."/>
            <person name="Osuna-Cruz C.M."/>
            <person name="Vancaester E."/>
            <person name="Stenow R."/>
            <person name="Vandepoele K."/>
            <person name="Ploug H."/>
            <person name="Bruchert V."/>
            <person name="Godhe A."/>
            <person name="Topel M."/>
        </authorList>
    </citation>
    <scope>NUCLEOTIDE SEQUENCE</scope>
    <source>
        <strain evidence="2">R05AC</strain>
    </source>
</reference>
<dbReference type="SUPFAM" id="SSF52540">
    <property type="entry name" value="P-loop containing nucleoside triphosphate hydrolases"/>
    <property type="match status" value="1"/>
</dbReference>
<dbReference type="EMBL" id="JATAAI010000005">
    <property type="protein sequence ID" value="KAK1745850.1"/>
    <property type="molecule type" value="Genomic_DNA"/>
</dbReference>
<sequence length="1249" mass="139725">MGDINNQMNNIMEDMPLTKWLEAELKNPDGKRLIIRKTTVAYAAAELLQKAITIAPLSANKISLDNFVVRTKKWHYRPSSAADIVGVDMISEKLSLTIIDPSDLGRSSSRDAEEDAGRNLVVSISSCLPRSSDSGFEQIKESTICHLFGILLYQIYSNLDPFLENKLEGNEPTLLDHGGVKTEKGGLRLTYSTLRELGSPPNICMLVQNFAEGNLPSPRNTYFSLKEGSDDLHLLLRQPNKLLFTSNAPEDGHLRLRLQKNKLYGRDHEVSLISDAFSTVCVGESVALFVGGFSGSGKTSLVESVMASVNASGGYVLAQKFDQLSRGGPLLELISAFDRLCVLIQSRTSPQDLQIIVDRLTETFGVDLSLLRRLLPKVDVLVPPSTKFGQQTPGQDGTRMNLQSVCFILQHFIRAVSSKSHPVMIFLDDLQWSNRMTLKVIQHILGASNCLFVGSYRSNEVSPNHAVFRLMKELEASKQCSVQKLILDGVKCEDLNTLVSDTLCLFPRVTRGLSSIIHEKTEGNPFFFLEFLRSLVDRGLLQYSMGLERWEWDEDLIRLEKITNNVLFLLANKMSRMRMEVQMALKVLSSFGNEVNEKIITYLNTTSQFVDILSGVEEAISDGFVSRVGEPLCYVFVHDKVREAAYSLIPDDAKDDFHCMLGEALRSISKGDGLDDNTVITIADQINHNLDALRQSGSSMRLEVASLNHMAALAAMSRSDNDTASAYLSVSLQLLPDDHWQSSYRLSLKLYIATAKVACSSGYMDKSDAALKVIFKEATSLEDKLEAYYLYVNLLHSQERGEEAHMTCQDVLAQLGEKIPEYVTPEESKKIIQETIVIISGLSEEKLLKLKEADENSQTVMRFIGLMGTVSYFSKPELTMENGLCKYSLIGLVGISIVLCNVTALPKECVQLGYKIGALGMAMLQSHFEYSELKSRVNHAYSYVLQHSDPVQNCAERARKGYGFGITSGDTVFAFLNANGEIRYSILAGANLPDLLRETDKYLALIGNHGNTLSRSYMFVYRETISALIDHGENTSLTTTTENGEKEVANDAIYLDRQSDTLSFHKVLQSFWLGYHDRCYHYSEKLLETKDSGKHHRLVTLFYHGLNSFVLLRKGKFTKRCAQVYKIAHSELKEAEELSRWNYRNKVNLLVAEKYSFQGYNKEARNSYGAAIMSARSSKFFHEQGLACELAAFHCQRNGDLEQARKFFDQARTCYKKWGSSVKVESISNEIDQLSFSESAAVEVQIGTA</sequence>
<gene>
    <name evidence="2" type="ORF">QTG54_003774</name>
</gene>
<evidence type="ECO:0000313" key="2">
    <source>
        <dbReference type="EMBL" id="KAK1745850.1"/>
    </source>
</evidence>
<protein>
    <submittedName>
        <fullName evidence="2">AAA ATPase</fullName>
    </submittedName>
</protein>
<evidence type="ECO:0000313" key="3">
    <source>
        <dbReference type="Proteomes" id="UP001224775"/>
    </source>
</evidence>
<dbReference type="PANTHER" id="PTHR43642:SF1">
    <property type="entry name" value="HYBRID SIGNAL TRANSDUCTION HISTIDINE KINASE G"/>
    <property type="match status" value="1"/>
</dbReference>
<name>A0AAD8YIT5_9STRA</name>
<dbReference type="InterPro" id="IPR041664">
    <property type="entry name" value="AAA_16"/>
</dbReference>
<accession>A0AAD8YIT5</accession>
<proteinExistence type="predicted"/>
<dbReference type="InterPro" id="IPR027417">
    <property type="entry name" value="P-loop_NTPase"/>
</dbReference>
<dbReference type="SUPFAM" id="SSF48452">
    <property type="entry name" value="TPR-like"/>
    <property type="match status" value="1"/>
</dbReference>
<dbReference type="Proteomes" id="UP001224775">
    <property type="component" value="Unassembled WGS sequence"/>
</dbReference>
<dbReference type="Gene3D" id="3.40.50.300">
    <property type="entry name" value="P-loop containing nucleotide triphosphate hydrolases"/>
    <property type="match status" value="1"/>
</dbReference>
<dbReference type="InterPro" id="IPR011990">
    <property type="entry name" value="TPR-like_helical_dom_sf"/>
</dbReference>
<organism evidence="2 3">
    <name type="scientific">Skeletonema marinoi</name>
    <dbReference type="NCBI Taxonomy" id="267567"/>
    <lineage>
        <taxon>Eukaryota</taxon>
        <taxon>Sar</taxon>
        <taxon>Stramenopiles</taxon>
        <taxon>Ochrophyta</taxon>
        <taxon>Bacillariophyta</taxon>
        <taxon>Coscinodiscophyceae</taxon>
        <taxon>Thalassiosirophycidae</taxon>
        <taxon>Thalassiosirales</taxon>
        <taxon>Skeletonemataceae</taxon>
        <taxon>Skeletonema</taxon>
        <taxon>Skeletonema marinoi-dohrnii complex</taxon>
    </lineage>
</organism>
<dbReference type="InterPro" id="IPR053159">
    <property type="entry name" value="Hybrid_Histidine_Kinase"/>
</dbReference>
<feature type="domain" description="Orc1-like AAA ATPase" evidence="1">
    <location>
        <begin position="262"/>
        <end position="447"/>
    </location>
</feature>
<keyword evidence="3" id="KW-1185">Reference proteome</keyword>
<dbReference type="PANTHER" id="PTHR43642">
    <property type="entry name" value="HYBRID SIGNAL TRANSDUCTION HISTIDINE KINASE G"/>
    <property type="match status" value="1"/>
</dbReference>
<evidence type="ECO:0000259" key="1">
    <source>
        <dbReference type="Pfam" id="PF13191"/>
    </source>
</evidence>
<comment type="caution">
    <text evidence="2">The sequence shown here is derived from an EMBL/GenBank/DDBJ whole genome shotgun (WGS) entry which is preliminary data.</text>
</comment>